<evidence type="ECO:0000313" key="6">
    <source>
        <dbReference type="Proteomes" id="UP000008495"/>
    </source>
</evidence>
<dbReference type="PANTHER" id="PTHR46648:SF1">
    <property type="entry name" value="ADENOSINE 5'-MONOPHOSPHORAMIDASE HNT1"/>
    <property type="match status" value="1"/>
</dbReference>
<dbReference type="EMBL" id="BAGZ01000005">
    <property type="protein sequence ID" value="GAB77307.1"/>
    <property type="molecule type" value="Genomic_DNA"/>
</dbReference>
<dbReference type="Proteomes" id="UP000008495">
    <property type="component" value="Unassembled WGS sequence"/>
</dbReference>
<dbReference type="Pfam" id="PF01230">
    <property type="entry name" value="HIT"/>
    <property type="match status" value="1"/>
</dbReference>
<gene>
    <name evidence="5" type="ORF">AUCHE_05_02120</name>
</gene>
<dbReference type="InterPro" id="IPR011146">
    <property type="entry name" value="HIT-like"/>
</dbReference>
<feature type="domain" description="HIT" evidence="4">
    <location>
        <begin position="4"/>
        <end position="107"/>
    </location>
</feature>
<dbReference type="AlphaFoldDB" id="K6W652"/>
<evidence type="ECO:0000256" key="2">
    <source>
        <dbReference type="PIRSR" id="PIRSR601310-3"/>
    </source>
</evidence>
<feature type="short sequence motif" description="Histidine triad motif" evidence="2 3">
    <location>
        <begin position="91"/>
        <end position="95"/>
    </location>
</feature>
<dbReference type="InterPro" id="IPR001310">
    <property type="entry name" value="Histidine_triad_HIT"/>
</dbReference>
<dbReference type="eggNOG" id="COG0537">
    <property type="taxonomic scope" value="Bacteria"/>
</dbReference>
<dbReference type="OrthoDB" id="9784774at2"/>
<protein>
    <submittedName>
        <fullName evidence="5">HIT family protein</fullName>
    </submittedName>
</protein>
<reference evidence="5 6" key="1">
    <citation type="submission" date="2012-08" db="EMBL/GenBank/DDBJ databases">
        <title>Whole genome shotgun sequence of Austwickia chelonae NBRC 105200.</title>
        <authorList>
            <person name="Yoshida I."/>
            <person name="Hosoyama A."/>
            <person name="Tsuchikane K."/>
            <person name="Katsumata H."/>
            <person name="Ando Y."/>
            <person name="Ohji S."/>
            <person name="Hamada M."/>
            <person name="Tamura T."/>
            <person name="Yamazoe A."/>
            <person name="Yamazaki S."/>
            <person name="Fujita N."/>
        </authorList>
    </citation>
    <scope>NUCLEOTIDE SEQUENCE [LARGE SCALE GENOMIC DNA]</scope>
    <source>
        <strain evidence="5 6">NBRC 105200</strain>
    </source>
</reference>
<sequence>MTSIFSRIIAGEIPGRFVWEDPHCVAFLTIAPLTPGHALVVPREEIEQWTDASSELFTHLTRVAQIIGRAQQQEWKSPRIGLLAQGFEVAHLHLHVWPASSTADFDIDRADHDPSPERMDDDAARLRDRLRSMGHGSHVPDGKH</sequence>
<dbReference type="GO" id="GO:0003824">
    <property type="term" value="F:catalytic activity"/>
    <property type="evidence" value="ECO:0007669"/>
    <property type="project" value="InterPro"/>
</dbReference>
<dbReference type="PRINTS" id="PR00332">
    <property type="entry name" value="HISTRIAD"/>
</dbReference>
<organism evidence="5 6">
    <name type="scientific">Austwickia chelonae NBRC 105200</name>
    <dbReference type="NCBI Taxonomy" id="1184607"/>
    <lineage>
        <taxon>Bacteria</taxon>
        <taxon>Bacillati</taxon>
        <taxon>Actinomycetota</taxon>
        <taxon>Actinomycetes</taxon>
        <taxon>Micrococcales</taxon>
        <taxon>Dermatophilaceae</taxon>
        <taxon>Austwickia</taxon>
    </lineage>
</organism>
<dbReference type="InterPro" id="IPR036265">
    <property type="entry name" value="HIT-like_sf"/>
</dbReference>
<dbReference type="PROSITE" id="PS51084">
    <property type="entry name" value="HIT_2"/>
    <property type="match status" value="1"/>
</dbReference>
<dbReference type="PANTHER" id="PTHR46648">
    <property type="entry name" value="HIT FAMILY PROTEIN 1"/>
    <property type="match status" value="1"/>
</dbReference>
<dbReference type="GO" id="GO:0009117">
    <property type="term" value="P:nucleotide metabolic process"/>
    <property type="evidence" value="ECO:0007669"/>
    <property type="project" value="TreeGrafter"/>
</dbReference>
<comment type="caution">
    <text evidence="5">The sequence shown here is derived from an EMBL/GenBank/DDBJ whole genome shotgun (WGS) entry which is preliminary data.</text>
</comment>
<evidence type="ECO:0000256" key="1">
    <source>
        <dbReference type="PIRSR" id="PIRSR601310-1"/>
    </source>
</evidence>
<evidence type="ECO:0000313" key="5">
    <source>
        <dbReference type="EMBL" id="GAB77307.1"/>
    </source>
</evidence>
<dbReference type="STRING" id="100225.SAMN05421595_1134"/>
<accession>K6W652</accession>
<dbReference type="SUPFAM" id="SSF54197">
    <property type="entry name" value="HIT-like"/>
    <property type="match status" value="1"/>
</dbReference>
<dbReference type="RefSeq" id="WP_006502059.1">
    <property type="nucleotide sequence ID" value="NZ_BAGZ01000005.1"/>
</dbReference>
<proteinExistence type="predicted"/>
<name>K6W652_9MICO</name>
<dbReference type="Gene3D" id="3.30.428.10">
    <property type="entry name" value="HIT-like"/>
    <property type="match status" value="1"/>
</dbReference>
<evidence type="ECO:0000256" key="3">
    <source>
        <dbReference type="PROSITE-ProRule" id="PRU00464"/>
    </source>
</evidence>
<feature type="active site" description="Tele-AMP-histidine intermediate" evidence="1">
    <location>
        <position position="93"/>
    </location>
</feature>
<evidence type="ECO:0000259" key="4">
    <source>
        <dbReference type="PROSITE" id="PS51084"/>
    </source>
</evidence>
<keyword evidence="6" id="KW-1185">Reference proteome</keyword>